<evidence type="ECO:0000256" key="2">
    <source>
        <dbReference type="ARBA" id="ARBA00023015"/>
    </source>
</evidence>
<keyword evidence="4" id="KW-0804">Transcription</keyword>
<evidence type="ECO:0000256" key="5">
    <source>
        <dbReference type="SAM" id="MobiDB-lite"/>
    </source>
</evidence>
<sequence length="400" mass="45375">MSRIRVSAKRDERQPLYLQIQEHFKQRILSGELEVNSKFPTEKQLIEQFQVSRMTVSNALTQLAKDGWIYRIPGRGSFVSSGYEENADSHSEDDSENNQSTTGKQSRELNRPTSTRKMIGLVLPFLEDFFAIRLIRGIQTALEDTGYYLSIVLSHNQQEREKEAIQELMLNGAAGLIIFPIDAETYNEEILILKMNKFPFVLVDRYLPGFETHCVCSDNMASAQLAVNHLWELGHRDIAICSDISIGTMTVDERIRGYMEALKQKGSMINPALIVTDFEVNDRSSIEKHPLYAYIKNRTATAYITLNMQLGLFMAGLIKHLGMKVPQDLSIITYDNPYSELTDHRAFTHIDQHEQEIGSKSVELLLQQLANKEKLSEPMKWIVKSALVAGESSGKLAAKV</sequence>
<dbReference type="PANTHER" id="PTHR30146">
    <property type="entry name" value="LACI-RELATED TRANSCRIPTIONAL REPRESSOR"/>
    <property type="match status" value="1"/>
</dbReference>
<dbReference type="InterPro" id="IPR000524">
    <property type="entry name" value="Tscrpt_reg_HTH_GntR"/>
</dbReference>
<dbReference type="AlphaFoldDB" id="A0A6L8VBG5"/>
<protein>
    <submittedName>
        <fullName evidence="7">GntR family transcriptional regulator</fullName>
    </submittedName>
</protein>
<dbReference type="EMBL" id="WTUZ01000040">
    <property type="protein sequence ID" value="MZQ86986.1"/>
    <property type="molecule type" value="Genomic_DNA"/>
</dbReference>
<evidence type="ECO:0000313" key="7">
    <source>
        <dbReference type="EMBL" id="MZQ86986.1"/>
    </source>
</evidence>
<dbReference type="GO" id="GO:0003700">
    <property type="term" value="F:DNA-binding transcription factor activity"/>
    <property type="evidence" value="ECO:0007669"/>
    <property type="project" value="InterPro"/>
</dbReference>
<name>A0A6L8VBG5_9BACL</name>
<dbReference type="PRINTS" id="PR00035">
    <property type="entry name" value="HTHGNTR"/>
</dbReference>
<dbReference type="CDD" id="cd07377">
    <property type="entry name" value="WHTH_GntR"/>
    <property type="match status" value="1"/>
</dbReference>
<dbReference type="GO" id="GO:0000976">
    <property type="term" value="F:transcription cis-regulatory region binding"/>
    <property type="evidence" value="ECO:0007669"/>
    <property type="project" value="TreeGrafter"/>
</dbReference>
<dbReference type="InterPro" id="IPR046335">
    <property type="entry name" value="LacI/GalR-like_sensor"/>
</dbReference>
<dbReference type="SUPFAM" id="SSF46785">
    <property type="entry name" value="Winged helix' DNA-binding domain"/>
    <property type="match status" value="1"/>
</dbReference>
<dbReference type="PROSITE" id="PS50949">
    <property type="entry name" value="HTH_GNTR"/>
    <property type="match status" value="1"/>
</dbReference>
<evidence type="ECO:0000256" key="1">
    <source>
        <dbReference type="ARBA" id="ARBA00022491"/>
    </source>
</evidence>
<proteinExistence type="predicted"/>
<dbReference type="CDD" id="cd06267">
    <property type="entry name" value="PBP1_LacI_sugar_binding-like"/>
    <property type="match status" value="1"/>
</dbReference>
<dbReference type="Pfam" id="PF13377">
    <property type="entry name" value="Peripla_BP_3"/>
    <property type="match status" value="1"/>
</dbReference>
<keyword evidence="2" id="KW-0805">Transcription regulation</keyword>
<evidence type="ECO:0000256" key="4">
    <source>
        <dbReference type="ARBA" id="ARBA00023163"/>
    </source>
</evidence>
<dbReference type="FunFam" id="1.10.10.10:FF:000079">
    <property type="entry name" value="GntR family transcriptional regulator"/>
    <property type="match status" value="1"/>
</dbReference>
<dbReference type="InterPro" id="IPR036390">
    <property type="entry name" value="WH_DNA-bd_sf"/>
</dbReference>
<dbReference type="InterPro" id="IPR036388">
    <property type="entry name" value="WH-like_DNA-bd_sf"/>
</dbReference>
<keyword evidence="3" id="KW-0238">DNA-binding</keyword>
<dbReference type="Pfam" id="PF00392">
    <property type="entry name" value="GntR"/>
    <property type="match status" value="1"/>
</dbReference>
<evidence type="ECO:0000256" key="3">
    <source>
        <dbReference type="ARBA" id="ARBA00023125"/>
    </source>
</evidence>
<feature type="domain" description="HTH gntR-type" evidence="6">
    <location>
        <begin position="14"/>
        <end position="82"/>
    </location>
</feature>
<dbReference type="RefSeq" id="WP_161411537.1">
    <property type="nucleotide sequence ID" value="NZ_WTUZ01000040.1"/>
</dbReference>
<evidence type="ECO:0000259" key="6">
    <source>
        <dbReference type="PROSITE" id="PS50949"/>
    </source>
</evidence>
<comment type="caution">
    <text evidence="7">The sequence shown here is derived from an EMBL/GenBank/DDBJ whole genome shotgun (WGS) entry which is preliminary data.</text>
</comment>
<dbReference type="SUPFAM" id="SSF53822">
    <property type="entry name" value="Periplasmic binding protein-like I"/>
    <property type="match status" value="1"/>
</dbReference>
<accession>A0A6L8VBG5</accession>
<keyword evidence="1" id="KW-0678">Repressor</keyword>
<gene>
    <name evidence="7" type="ORF">GQF01_33235</name>
</gene>
<reference evidence="7 8" key="1">
    <citation type="submission" date="2019-12" db="EMBL/GenBank/DDBJ databases">
        <title>Paenibacillus sp. nov. sp. isolated from soil.</title>
        <authorList>
            <person name="Kim J."/>
            <person name="Jeong S.E."/>
            <person name="Jung H.S."/>
            <person name="Jeon C.O."/>
        </authorList>
    </citation>
    <scope>NUCLEOTIDE SEQUENCE [LARGE SCALE GENOMIC DNA]</scope>
    <source>
        <strain evidence="7 8">5J-6</strain>
    </source>
</reference>
<organism evidence="7 8">
    <name type="scientific">Paenibacillus silvestris</name>
    <dbReference type="NCBI Taxonomy" id="2606219"/>
    <lineage>
        <taxon>Bacteria</taxon>
        <taxon>Bacillati</taxon>
        <taxon>Bacillota</taxon>
        <taxon>Bacilli</taxon>
        <taxon>Bacillales</taxon>
        <taxon>Paenibacillaceae</taxon>
        <taxon>Paenibacillus</taxon>
    </lineage>
</organism>
<dbReference type="Proteomes" id="UP000481087">
    <property type="component" value="Unassembled WGS sequence"/>
</dbReference>
<dbReference type="PANTHER" id="PTHR30146:SF95">
    <property type="entry name" value="RIBOSE OPERON REPRESSOR"/>
    <property type="match status" value="1"/>
</dbReference>
<feature type="region of interest" description="Disordered" evidence="5">
    <location>
        <begin position="81"/>
        <end position="111"/>
    </location>
</feature>
<dbReference type="Gene3D" id="3.40.50.2300">
    <property type="match status" value="2"/>
</dbReference>
<dbReference type="Gene3D" id="1.10.10.10">
    <property type="entry name" value="Winged helix-like DNA-binding domain superfamily/Winged helix DNA-binding domain"/>
    <property type="match status" value="1"/>
</dbReference>
<dbReference type="InterPro" id="IPR028082">
    <property type="entry name" value="Peripla_BP_I"/>
</dbReference>
<evidence type="ECO:0000313" key="8">
    <source>
        <dbReference type="Proteomes" id="UP000481087"/>
    </source>
</evidence>
<keyword evidence="8" id="KW-1185">Reference proteome</keyword>
<dbReference type="SMART" id="SM00345">
    <property type="entry name" value="HTH_GNTR"/>
    <property type="match status" value="1"/>
</dbReference>